<evidence type="ECO:0000256" key="8">
    <source>
        <dbReference type="PIRSR" id="PIRSR005096-3"/>
    </source>
</evidence>
<evidence type="ECO:0000256" key="3">
    <source>
        <dbReference type="ARBA" id="ARBA00023235"/>
    </source>
</evidence>
<feature type="binding site" evidence="8">
    <location>
        <begin position="192"/>
        <end position="194"/>
    </location>
    <ligand>
        <name>beta-D-galactose</name>
        <dbReference type="ChEBI" id="CHEBI:27667"/>
    </ligand>
</feature>
<sequence length="359" mass="39392">MSKFYLQLFCVIFVAGAFLVNGDGEEIGVYEIKKGDFSIKLSNFGARVMSMFLPDKNGNLADVVLGYDTINEYLNETKRFGPIVGRVANRIGGAQFTLNGITYKLDVNEGNSTTIHGGSKGFSQRVWSVKKVVKDGPIPSITFTYRSADGEEGFPGAVIATVTYAITAPYKLTITMKAKSLNKATPISLAHHSYINLGGHNSGDILSDEVQIFASKYTPVDSKKVPTGEIVTVKGTAYDFRKPQTVKSGISKLPKGLKGFDMNYDMNNANQKYMKKVAVVRNEKSGRVLKVWSNAPGMQFYTGDSINVTGKGGYQYKNFAAMALEPLGFPDSVNHPNFPSQIVYPGKLYKHVMHFEFST</sequence>
<feature type="signal peptide" evidence="9">
    <location>
        <begin position="1"/>
        <end position="24"/>
    </location>
</feature>
<comment type="similarity">
    <text evidence="2 5">Belongs to the aldose epimerase family.</text>
</comment>
<dbReference type="Pfam" id="PF01263">
    <property type="entry name" value="Aldose_epim"/>
    <property type="match status" value="1"/>
</dbReference>
<comment type="caution">
    <text evidence="10">The sequence shown here is derived from an EMBL/GenBank/DDBJ whole genome shotgun (WGS) entry which is preliminary data.</text>
</comment>
<evidence type="ECO:0000256" key="9">
    <source>
        <dbReference type="SAM" id="SignalP"/>
    </source>
</evidence>
<dbReference type="InterPro" id="IPR015443">
    <property type="entry name" value="Aldose_1-epimerase"/>
</dbReference>
<reference evidence="10 11" key="1">
    <citation type="submission" date="2024-01" db="EMBL/GenBank/DDBJ databases">
        <title>The complete chloroplast genome sequence of Lithospermum erythrorhizon: insights into the phylogenetic relationship among Boraginaceae species and the maternal lineages of purple gromwells.</title>
        <authorList>
            <person name="Okada T."/>
            <person name="Watanabe K."/>
        </authorList>
    </citation>
    <scope>NUCLEOTIDE SEQUENCE [LARGE SCALE GENOMIC DNA]</scope>
</reference>
<keyword evidence="9" id="KW-0732">Signal</keyword>
<dbReference type="PIRSF" id="PIRSF005096">
    <property type="entry name" value="GALM"/>
    <property type="match status" value="1"/>
</dbReference>
<feature type="chain" id="PRO_5043819847" description="Aldose 1-epimerase" evidence="9">
    <location>
        <begin position="25"/>
        <end position="359"/>
    </location>
</feature>
<name>A0AAV3RWT4_LITER</name>
<comment type="catalytic activity">
    <reaction evidence="5">
        <text>alpha-D-glucose = beta-D-glucose</text>
        <dbReference type="Rhea" id="RHEA:10264"/>
        <dbReference type="ChEBI" id="CHEBI:15903"/>
        <dbReference type="ChEBI" id="CHEBI:17925"/>
        <dbReference type="EC" id="5.1.3.3"/>
    </reaction>
</comment>
<protein>
    <recommendedName>
        <fullName evidence="5">Aldose 1-epimerase</fullName>
        <ecNumber evidence="5">5.1.3.3</ecNumber>
    </recommendedName>
</protein>
<dbReference type="NCBIfam" id="NF008277">
    <property type="entry name" value="PRK11055.1"/>
    <property type="match status" value="1"/>
</dbReference>
<evidence type="ECO:0000256" key="2">
    <source>
        <dbReference type="ARBA" id="ARBA00006206"/>
    </source>
</evidence>
<evidence type="ECO:0000313" key="11">
    <source>
        <dbReference type="Proteomes" id="UP001454036"/>
    </source>
</evidence>
<dbReference type="AlphaFoldDB" id="A0AAV3RWT4"/>
<feature type="active site" description="Proton donor" evidence="6">
    <location>
        <position position="192"/>
    </location>
</feature>
<dbReference type="CDD" id="cd09019">
    <property type="entry name" value="galactose_mutarotase_like"/>
    <property type="match status" value="1"/>
</dbReference>
<evidence type="ECO:0000256" key="1">
    <source>
        <dbReference type="ARBA" id="ARBA00005028"/>
    </source>
</evidence>
<feature type="binding site" evidence="7">
    <location>
        <position position="261"/>
    </location>
    <ligand>
        <name>beta-D-galactose</name>
        <dbReference type="ChEBI" id="CHEBI:27667"/>
    </ligand>
</feature>
<dbReference type="InterPro" id="IPR008183">
    <property type="entry name" value="Aldose_1/G6P_1-epimerase"/>
</dbReference>
<keyword evidence="11" id="KW-1185">Reference proteome</keyword>
<dbReference type="EMBL" id="BAABME010012837">
    <property type="protein sequence ID" value="GAA0185573.1"/>
    <property type="molecule type" value="Genomic_DNA"/>
</dbReference>
<keyword evidence="3 5" id="KW-0413">Isomerase</keyword>
<dbReference type="GO" id="GO:0033499">
    <property type="term" value="P:galactose catabolic process via UDP-galactose, Leloir pathway"/>
    <property type="evidence" value="ECO:0007669"/>
    <property type="project" value="TreeGrafter"/>
</dbReference>
<accession>A0AAV3RWT4</accession>
<evidence type="ECO:0000256" key="5">
    <source>
        <dbReference type="PIRNR" id="PIRNR005096"/>
    </source>
</evidence>
<dbReference type="SUPFAM" id="SSF74650">
    <property type="entry name" value="Galactose mutarotase-like"/>
    <property type="match status" value="1"/>
</dbReference>
<dbReference type="GO" id="GO:0004034">
    <property type="term" value="F:aldose 1-epimerase activity"/>
    <property type="evidence" value="ECO:0007669"/>
    <property type="project" value="UniProtKB-EC"/>
</dbReference>
<dbReference type="PANTHER" id="PTHR10091">
    <property type="entry name" value="ALDOSE-1-EPIMERASE"/>
    <property type="match status" value="1"/>
</dbReference>
<dbReference type="EC" id="5.1.3.3" evidence="5"/>
<dbReference type="GO" id="GO:0030246">
    <property type="term" value="F:carbohydrate binding"/>
    <property type="evidence" value="ECO:0007669"/>
    <property type="project" value="InterPro"/>
</dbReference>
<dbReference type="PANTHER" id="PTHR10091:SF0">
    <property type="entry name" value="GALACTOSE MUTAROTASE"/>
    <property type="match status" value="1"/>
</dbReference>
<evidence type="ECO:0000313" key="10">
    <source>
        <dbReference type="EMBL" id="GAA0185573.1"/>
    </source>
</evidence>
<organism evidence="10 11">
    <name type="scientific">Lithospermum erythrorhizon</name>
    <name type="common">Purple gromwell</name>
    <name type="synonym">Lithospermum officinale var. erythrorhizon</name>
    <dbReference type="NCBI Taxonomy" id="34254"/>
    <lineage>
        <taxon>Eukaryota</taxon>
        <taxon>Viridiplantae</taxon>
        <taxon>Streptophyta</taxon>
        <taxon>Embryophyta</taxon>
        <taxon>Tracheophyta</taxon>
        <taxon>Spermatophyta</taxon>
        <taxon>Magnoliopsida</taxon>
        <taxon>eudicotyledons</taxon>
        <taxon>Gunneridae</taxon>
        <taxon>Pentapetalae</taxon>
        <taxon>asterids</taxon>
        <taxon>lamiids</taxon>
        <taxon>Boraginales</taxon>
        <taxon>Boraginaceae</taxon>
        <taxon>Boraginoideae</taxon>
        <taxon>Lithospermeae</taxon>
        <taxon>Lithospermum</taxon>
    </lineage>
</organism>
<comment type="pathway">
    <text evidence="1 5">Carbohydrate metabolism; hexose metabolism.</text>
</comment>
<evidence type="ECO:0000256" key="6">
    <source>
        <dbReference type="PIRSR" id="PIRSR005096-1"/>
    </source>
</evidence>
<proteinExistence type="inferred from homology"/>
<gene>
    <name evidence="10" type="ORF">LIER_32861</name>
</gene>
<feature type="binding site" evidence="8">
    <location>
        <begin position="89"/>
        <end position="90"/>
    </location>
    <ligand>
        <name>beta-D-galactose</name>
        <dbReference type="ChEBI" id="CHEBI:27667"/>
    </ligand>
</feature>
<dbReference type="GO" id="GO:0006006">
    <property type="term" value="P:glucose metabolic process"/>
    <property type="evidence" value="ECO:0007669"/>
    <property type="project" value="TreeGrafter"/>
</dbReference>
<evidence type="ECO:0000256" key="4">
    <source>
        <dbReference type="ARBA" id="ARBA00023277"/>
    </source>
</evidence>
<dbReference type="InterPro" id="IPR047215">
    <property type="entry name" value="Galactose_mutarotase-like"/>
</dbReference>
<dbReference type="Proteomes" id="UP001454036">
    <property type="component" value="Unassembled WGS sequence"/>
</dbReference>
<feature type="active site" description="Proton acceptor" evidence="6">
    <location>
        <position position="325"/>
    </location>
</feature>
<evidence type="ECO:0000256" key="7">
    <source>
        <dbReference type="PIRSR" id="PIRSR005096-2"/>
    </source>
</evidence>
<dbReference type="InterPro" id="IPR011013">
    <property type="entry name" value="Gal_mutarotase_sf_dom"/>
</dbReference>
<keyword evidence="4 5" id="KW-0119">Carbohydrate metabolism</keyword>
<dbReference type="InterPro" id="IPR014718">
    <property type="entry name" value="GH-type_carb-bd"/>
</dbReference>
<dbReference type="Gene3D" id="2.70.98.10">
    <property type="match status" value="1"/>
</dbReference>